<dbReference type="GO" id="GO:0016491">
    <property type="term" value="F:oxidoreductase activity"/>
    <property type="evidence" value="ECO:0007669"/>
    <property type="project" value="UniProtKB-KW"/>
</dbReference>
<keyword evidence="6" id="KW-0472">Membrane</keyword>
<name>E1IDW2_9CHLR</name>
<evidence type="ECO:0000313" key="8">
    <source>
        <dbReference type="EMBL" id="EFO80631.1"/>
    </source>
</evidence>
<evidence type="ECO:0000256" key="6">
    <source>
        <dbReference type="SAM" id="Phobius"/>
    </source>
</evidence>
<organism evidence="8 9">
    <name type="scientific">Oscillochloris trichoides DG-6</name>
    <dbReference type="NCBI Taxonomy" id="765420"/>
    <lineage>
        <taxon>Bacteria</taxon>
        <taxon>Bacillati</taxon>
        <taxon>Chloroflexota</taxon>
        <taxon>Chloroflexia</taxon>
        <taxon>Chloroflexales</taxon>
        <taxon>Chloroflexineae</taxon>
        <taxon>Oscillochloridaceae</taxon>
        <taxon>Oscillochloris</taxon>
    </lineage>
</organism>
<feature type="domain" description="Thioredoxin-like fold" evidence="7">
    <location>
        <begin position="65"/>
        <end position="225"/>
    </location>
</feature>
<evidence type="ECO:0000256" key="1">
    <source>
        <dbReference type="ARBA" id="ARBA00005791"/>
    </source>
</evidence>
<evidence type="ECO:0000259" key="7">
    <source>
        <dbReference type="Pfam" id="PF13462"/>
    </source>
</evidence>
<dbReference type="OrthoDB" id="9784686at2"/>
<evidence type="ECO:0000256" key="5">
    <source>
        <dbReference type="ARBA" id="ARBA00023284"/>
    </source>
</evidence>
<sequence>MSTSNQRGRRVSRNNRTLRTFYMGIAAVLVFAIGFVGIFSSMGGFSREVTPVTAPMGRTADGYYYKGNPDAVVKVIEYADYQCPSCAEYDRNLAPLIDRDYVNTGKIQFIYHELPLTNIHRNAQISAEAARCAGDQGVENFWKMHDMIYINQDQWASINSAQNVFASYASQLGMDRNALTSCLTNGTHKAPIEAAMQVAMATGVQATPTFEVNGQRVTASELDGAIRAALAAAGQ</sequence>
<keyword evidence="6" id="KW-0812">Transmembrane</keyword>
<dbReference type="SUPFAM" id="SSF52833">
    <property type="entry name" value="Thioredoxin-like"/>
    <property type="match status" value="1"/>
</dbReference>
<comment type="caution">
    <text evidence="8">The sequence shown here is derived from an EMBL/GenBank/DDBJ whole genome shotgun (WGS) entry which is preliminary data.</text>
</comment>
<accession>E1IDW2</accession>
<dbReference type="eggNOG" id="COG1651">
    <property type="taxonomic scope" value="Bacteria"/>
</dbReference>
<keyword evidence="6" id="KW-1133">Transmembrane helix</keyword>
<dbReference type="Proteomes" id="UP000054010">
    <property type="component" value="Unassembled WGS sequence"/>
</dbReference>
<dbReference type="InterPro" id="IPR012336">
    <property type="entry name" value="Thioredoxin-like_fold"/>
</dbReference>
<feature type="transmembrane region" description="Helical" evidence="6">
    <location>
        <begin position="21"/>
        <end position="45"/>
    </location>
</feature>
<gene>
    <name evidence="8" type="ORF">OSCT_1513</name>
</gene>
<keyword evidence="4" id="KW-1015">Disulfide bond</keyword>
<dbReference type="HOGENOM" id="CLU_000288_47_5_0"/>
<dbReference type="Pfam" id="PF13462">
    <property type="entry name" value="Thioredoxin_4"/>
    <property type="match status" value="1"/>
</dbReference>
<comment type="similarity">
    <text evidence="1">Belongs to the thioredoxin family. DsbA subfamily.</text>
</comment>
<evidence type="ECO:0000256" key="4">
    <source>
        <dbReference type="ARBA" id="ARBA00023157"/>
    </source>
</evidence>
<dbReference type="AlphaFoldDB" id="E1IDW2"/>
<protein>
    <submittedName>
        <fullName evidence="8">DSBA oxidoreductase</fullName>
    </submittedName>
</protein>
<dbReference type="PANTHER" id="PTHR13887:SF14">
    <property type="entry name" value="DISULFIDE BOND FORMATION PROTEIN D"/>
    <property type="match status" value="1"/>
</dbReference>
<dbReference type="EMBL" id="ADVR01000047">
    <property type="protein sequence ID" value="EFO80631.1"/>
    <property type="molecule type" value="Genomic_DNA"/>
</dbReference>
<dbReference type="Gene3D" id="3.40.30.10">
    <property type="entry name" value="Glutaredoxin"/>
    <property type="match status" value="1"/>
</dbReference>
<evidence type="ECO:0000256" key="3">
    <source>
        <dbReference type="ARBA" id="ARBA00023002"/>
    </source>
</evidence>
<evidence type="ECO:0000256" key="2">
    <source>
        <dbReference type="ARBA" id="ARBA00022729"/>
    </source>
</evidence>
<evidence type="ECO:0000313" key="9">
    <source>
        <dbReference type="Proteomes" id="UP000054010"/>
    </source>
</evidence>
<proteinExistence type="inferred from homology"/>
<keyword evidence="3" id="KW-0560">Oxidoreductase</keyword>
<keyword evidence="9" id="KW-1185">Reference proteome</keyword>
<reference evidence="8 9" key="1">
    <citation type="journal article" date="2011" name="J. Bacteriol.">
        <title>Draft genome sequence of the anoxygenic filamentous phototrophic bacterium Oscillochloris trichoides subsp. DG-6.</title>
        <authorList>
            <person name="Kuznetsov B.B."/>
            <person name="Ivanovsky R.N."/>
            <person name="Keppen O.I."/>
            <person name="Sukhacheva M.V."/>
            <person name="Bumazhkin B.K."/>
            <person name="Patutina E.O."/>
            <person name="Beletsky A.V."/>
            <person name="Mardanov A.V."/>
            <person name="Baslerov R.V."/>
            <person name="Panteleeva A.N."/>
            <person name="Kolganova T.V."/>
            <person name="Ravin N.V."/>
            <person name="Skryabin K.G."/>
        </authorList>
    </citation>
    <scope>NUCLEOTIDE SEQUENCE [LARGE SCALE GENOMIC DNA]</scope>
    <source>
        <strain evidence="8 9">DG-6</strain>
    </source>
</reference>
<dbReference type="STRING" id="765420.OSCT_1513"/>
<dbReference type="PANTHER" id="PTHR13887">
    <property type="entry name" value="GLUTATHIONE S-TRANSFERASE KAPPA"/>
    <property type="match status" value="1"/>
</dbReference>
<dbReference type="InterPro" id="IPR036249">
    <property type="entry name" value="Thioredoxin-like_sf"/>
</dbReference>
<keyword evidence="5" id="KW-0676">Redox-active center</keyword>
<keyword evidence="2" id="KW-0732">Signal</keyword>